<dbReference type="Proteomes" id="UP000029665">
    <property type="component" value="Unassembled WGS sequence"/>
</dbReference>
<dbReference type="OMA" id="DEANSAH"/>
<dbReference type="InterPro" id="IPR052035">
    <property type="entry name" value="ZnF_BED_domain_contain"/>
</dbReference>
<feature type="region of interest" description="Disordered" evidence="6">
    <location>
        <begin position="1014"/>
        <end position="1035"/>
    </location>
</feature>
<keyword evidence="3" id="KW-0863">Zinc-finger</keyword>
<name>A0A060SIB6_PYCCI</name>
<dbReference type="GO" id="GO:0008270">
    <property type="term" value="F:zinc ion binding"/>
    <property type="evidence" value="ECO:0007669"/>
    <property type="project" value="UniProtKB-KW"/>
</dbReference>
<dbReference type="GO" id="GO:0005634">
    <property type="term" value="C:nucleus"/>
    <property type="evidence" value="ECO:0007669"/>
    <property type="project" value="UniProtKB-SubCell"/>
</dbReference>
<evidence type="ECO:0000256" key="6">
    <source>
        <dbReference type="SAM" id="MobiDB-lite"/>
    </source>
</evidence>
<feature type="domain" description="DUF659" evidence="7">
    <location>
        <begin position="427"/>
        <end position="556"/>
    </location>
</feature>
<dbReference type="EMBL" id="CCBP010000124">
    <property type="protein sequence ID" value="CDO73916.1"/>
    <property type="molecule type" value="Genomic_DNA"/>
</dbReference>
<keyword evidence="4" id="KW-0862">Zinc</keyword>
<dbReference type="HOGENOM" id="CLU_008059_1_0_1"/>
<proteinExistence type="predicted"/>
<evidence type="ECO:0000256" key="2">
    <source>
        <dbReference type="ARBA" id="ARBA00022723"/>
    </source>
</evidence>
<dbReference type="PANTHER" id="PTHR46481">
    <property type="entry name" value="ZINC FINGER BED DOMAIN-CONTAINING PROTEIN 4"/>
    <property type="match status" value="1"/>
</dbReference>
<evidence type="ECO:0000256" key="4">
    <source>
        <dbReference type="ARBA" id="ARBA00022833"/>
    </source>
</evidence>
<keyword evidence="5" id="KW-0539">Nucleus</keyword>
<dbReference type="OrthoDB" id="2801221at2759"/>
<dbReference type="PANTHER" id="PTHR46481:SF10">
    <property type="entry name" value="ZINC FINGER BED DOMAIN-CONTAINING PROTEIN 39"/>
    <property type="match status" value="1"/>
</dbReference>
<dbReference type="InterPro" id="IPR012337">
    <property type="entry name" value="RNaseH-like_sf"/>
</dbReference>
<evidence type="ECO:0000256" key="5">
    <source>
        <dbReference type="ARBA" id="ARBA00023242"/>
    </source>
</evidence>
<feature type="region of interest" description="Disordered" evidence="6">
    <location>
        <begin position="134"/>
        <end position="158"/>
    </location>
</feature>
<organism evidence="8 9">
    <name type="scientific">Pycnoporus cinnabarinus</name>
    <name type="common">Cinnabar-red polypore</name>
    <name type="synonym">Trametes cinnabarina</name>
    <dbReference type="NCBI Taxonomy" id="5643"/>
    <lineage>
        <taxon>Eukaryota</taxon>
        <taxon>Fungi</taxon>
        <taxon>Dikarya</taxon>
        <taxon>Basidiomycota</taxon>
        <taxon>Agaricomycotina</taxon>
        <taxon>Agaricomycetes</taxon>
        <taxon>Polyporales</taxon>
        <taxon>Polyporaceae</taxon>
        <taxon>Trametes</taxon>
    </lineage>
</organism>
<comment type="subcellular location">
    <subcellularLocation>
        <location evidence="1">Nucleus</location>
    </subcellularLocation>
</comment>
<dbReference type="STRING" id="5643.A0A060SIB6"/>
<feature type="region of interest" description="Disordered" evidence="6">
    <location>
        <begin position="754"/>
        <end position="773"/>
    </location>
</feature>
<sequence>MARTLSVVQRLENLRFLLENLPQSLPEPTDSPFQHFVNYSADPEDVELIGSVPGAVNRALELAFGYETRLKGILPITERGRAVCGLVDALELYRQACDKPESDGMLLKWWGDIHAGAELAYKLANKTFPPVGLPHDLHDGDEDSAMSSSGTAGRKRKASAPLEEVISISDDEKVRLLHKHYQGIYCYSLELIVIQDEANSAHSIKLSDLVDIPWHTREVVSAGRPVKEETRAFAIKCRHKEIGKTYWRCLAPQCLFFRSGAPQPKRVLKHAMACRAFSPDQRRSANDFAATYSLGAKLGEVEEAPVIASSSRVVGDKGGGGLHSFGAPPAVPGKADTQLAGLKQRTLSEAVLAAGRQDLKAKLDFFIMKLICVRGLVPNVINSREWKDFVNAANPRYNATSSTTFAKVYIPAEAAKIRILQLQFLRQQTHLTLTYDGATMQKPQSVYTIHITTQNRRVFFMDGAEMSRDAHTAEHVVNILLEVSRFQTIMEAVGIERFSGICSDSAGNTRKARAILAKQIAGLLALPDCCHHLHNTAKDITKLPEFKELIGSLRKIIQYFRKSTKASNDLAAAHLEEGLTRGLQSIGKTRFASVYWSAESLRACLPLMRQLVSSGRLAIPRKQVKFDITLLQENSVASIKFEQELTRYTTILAPIARAIKSLEATDTTAADVYMFWLGIASSLRELFARPQGQSGVSPDLAKKITGIVNKRYKAIIDEAPTDVYFVAFFLDPDYCRADILAKPTSVSNTIFVPPALRDNQNQTEDDDSRKAPNPRAYTHVKEFLKKLLLAEVESNAHPLVKELDEADLADELREQLLAYACGEYPFKQRPDRKNLGARPVLNWWLALSEHSHARTLAMLAIKIYSIAVNSMAEERTMSNFTWFNSKLRSQQQVKTLVDMIQVRQWYPYKDYPQVSPKTHPTVRWIDMDKAIFDQRTDQIQMTQDDEDDFFAEWPWEAQPANGAEDRDSEAGSTVSADKFKLDDLVDLRSSHLRTMLCDQLEEEEGSDDEFFATTRKGTDAASSNAAPRRKANWGW</sequence>
<accession>A0A060SIB6</accession>
<evidence type="ECO:0000313" key="8">
    <source>
        <dbReference type="EMBL" id="CDO73916.1"/>
    </source>
</evidence>
<dbReference type="AlphaFoldDB" id="A0A060SIB6"/>
<keyword evidence="9" id="KW-1185">Reference proteome</keyword>
<evidence type="ECO:0000259" key="7">
    <source>
        <dbReference type="Pfam" id="PF04937"/>
    </source>
</evidence>
<reference evidence="8" key="1">
    <citation type="submission" date="2014-01" db="EMBL/GenBank/DDBJ databases">
        <title>The genome of the white-rot fungus Pycnoporus cinnabarinus: a basidiomycete model with a versatile arsenal for lignocellulosic biomass breakdown.</title>
        <authorList>
            <person name="Levasseur A."/>
            <person name="Lomascolo A."/>
            <person name="Ruiz-Duenas F.J."/>
            <person name="Uzan E."/>
            <person name="Piumi F."/>
            <person name="Kues U."/>
            <person name="Ram A.F.J."/>
            <person name="Murat C."/>
            <person name="Haon M."/>
            <person name="Benoit I."/>
            <person name="Arfi Y."/>
            <person name="Chevret D."/>
            <person name="Drula E."/>
            <person name="Kwon M.J."/>
            <person name="Gouret P."/>
            <person name="Lesage-Meessen L."/>
            <person name="Lombard V."/>
            <person name="Mariette J."/>
            <person name="Noirot C."/>
            <person name="Park J."/>
            <person name="Patyshakuliyeva A."/>
            <person name="Wieneger R.A.B."/>
            <person name="Wosten H.A.B."/>
            <person name="Martin F."/>
            <person name="Coutinho P.M."/>
            <person name="de Vries R."/>
            <person name="Martinez A.T."/>
            <person name="Klopp C."/>
            <person name="Pontarotti P."/>
            <person name="Henrissat B."/>
            <person name="Record E."/>
        </authorList>
    </citation>
    <scope>NUCLEOTIDE SEQUENCE [LARGE SCALE GENOMIC DNA]</scope>
    <source>
        <strain evidence="8">BRFM137</strain>
    </source>
</reference>
<evidence type="ECO:0000256" key="1">
    <source>
        <dbReference type="ARBA" id="ARBA00004123"/>
    </source>
</evidence>
<keyword evidence="2" id="KW-0479">Metal-binding</keyword>
<evidence type="ECO:0000256" key="3">
    <source>
        <dbReference type="ARBA" id="ARBA00022771"/>
    </source>
</evidence>
<dbReference type="Pfam" id="PF04937">
    <property type="entry name" value="DUF659"/>
    <property type="match status" value="1"/>
</dbReference>
<dbReference type="InterPro" id="IPR007021">
    <property type="entry name" value="DUF659"/>
</dbReference>
<evidence type="ECO:0000313" key="9">
    <source>
        <dbReference type="Proteomes" id="UP000029665"/>
    </source>
</evidence>
<gene>
    <name evidence="8" type="ORF">BN946_scf185016.g73</name>
</gene>
<comment type="caution">
    <text evidence="8">The sequence shown here is derived from an EMBL/GenBank/DDBJ whole genome shotgun (WGS) entry which is preliminary data.</text>
</comment>
<protein>
    <recommendedName>
        <fullName evidence="7">DUF659 domain-containing protein</fullName>
    </recommendedName>
</protein>
<dbReference type="SUPFAM" id="SSF53098">
    <property type="entry name" value="Ribonuclease H-like"/>
    <property type="match status" value="1"/>
</dbReference>